<proteinExistence type="inferred from homology"/>
<protein>
    <submittedName>
        <fullName evidence="7">Aminotransferase class I/II-fold pyridoxal phosphate-dependent enzyme</fullName>
    </submittedName>
</protein>
<dbReference type="PANTHER" id="PTHR46383:SF1">
    <property type="entry name" value="ASPARTATE AMINOTRANSFERASE"/>
    <property type="match status" value="1"/>
</dbReference>
<dbReference type="SUPFAM" id="SSF53383">
    <property type="entry name" value="PLP-dependent transferases"/>
    <property type="match status" value="1"/>
</dbReference>
<evidence type="ECO:0000256" key="3">
    <source>
        <dbReference type="ARBA" id="ARBA00022576"/>
    </source>
</evidence>
<comment type="caution">
    <text evidence="7">The sequence shown here is derived from an EMBL/GenBank/DDBJ whole genome shotgun (WGS) entry which is preliminary data.</text>
</comment>
<dbReference type="EMBL" id="VSRL01000040">
    <property type="protein sequence ID" value="NKE57849.1"/>
    <property type="molecule type" value="Genomic_DNA"/>
</dbReference>
<sequence>MVAALNALPGVTCPTPEGSFYVFPDIRGTGMTAQQFTDHLIDHYSVGVVAGTAFGSLGEGHVRITYALPDDLLGAGLERISRAVNDL</sequence>
<evidence type="ECO:0000256" key="2">
    <source>
        <dbReference type="ARBA" id="ARBA00007441"/>
    </source>
</evidence>
<evidence type="ECO:0000256" key="4">
    <source>
        <dbReference type="ARBA" id="ARBA00022679"/>
    </source>
</evidence>
<evidence type="ECO:0000259" key="6">
    <source>
        <dbReference type="Pfam" id="PF00155"/>
    </source>
</evidence>
<keyword evidence="4" id="KW-0808">Transferase</keyword>
<dbReference type="GO" id="GO:0008483">
    <property type="term" value="F:transaminase activity"/>
    <property type="evidence" value="ECO:0007669"/>
    <property type="project" value="UniProtKB-KW"/>
</dbReference>
<evidence type="ECO:0000313" key="8">
    <source>
        <dbReference type="Proteomes" id="UP001515943"/>
    </source>
</evidence>
<gene>
    <name evidence="7" type="ORF">FXN61_13810</name>
</gene>
<dbReference type="InterPro" id="IPR015422">
    <property type="entry name" value="PyrdxlP-dep_Trfase_small"/>
</dbReference>
<reference evidence="7 8" key="1">
    <citation type="submission" date="2019-08" db="EMBL/GenBank/DDBJ databases">
        <title>Lentzea from Indian Himalayas.</title>
        <authorList>
            <person name="Mandal S."/>
            <person name="Mallick Gupta A."/>
            <person name="Maiti P.K."/>
            <person name="Sarkar J."/>
            <person name="Mandal S."/>
        </authorList>
    </citation>
    <scope>NUCLEOTIDE SEQUENCE [LARGE SCALE GENOMIC DNA]</scope>
    <source>
        <strain evidence="7 8">PSKA42</strain>
    </source>
</reference>
<dbReference type="Gene3D" id="3.90.1150.10">
    <property type="entry name" value="Aspartate Aminotransferase, domain 1"/>
    <property type="match status" value="1"/>
</dbReference>
<name>A0ABX1FFV0_9PSEU</name>
<accession>A0ABX1FFV0</accession>
<keyword evidence="8" id="KW-1185">Reference proteome</keyword>
<dbReference type="PANTHER" id="PTHR46383">
    <property type="entry name" value="ASPARTATE AMINOTRANSFERASE"/>
    <property type="match status" value="1"/>
</dbReference>
<dbReference type="Pfam" id="PF00155">
    <property type="entry name" value="Aminotran_1_2"/>
    <property type="match status" value="1"/>
</dbReference>
<keyword evidence="3 7" id="KW-0032">Aminotransferase</keyword>
<evidence type="ECO:0000313" key="7">
    <source>
        <dbReference type="EMBL" id="NKE57849.1"/>
    </source>
</evidence>
<dbReference type="InterPro" id="IPR015424">
    <property type="entry name" value="PyrdxlP-dep_Trfase"/>
</dbReference>
<comment type="similarity">
    <text evidence="2">Belongs to the class-I pyridoxal-phosphate-dependent aminotransferase family.</text>
</comment>
<dbReference type="InterPro" id="IPR004839">
    <property type="entry name" value="Aminotransferase_I/II_large"/>
</dbReference>
<evidence type="ECO:0000256" key="5">
    <source>
        <dbReference type="ARBA" id="ARBA00022898"/>
    </source>
</evidence>
<dbReference type="InterPro" id="IPR050596">
    <property type="entry name" value="AspAT/PAT-like"/>
</dbReference>
<feature type="domain" description="Aminotransferase class I/classII large" evidence="6">
    <location>
        <begin position="2"/>
        <end position="80"/>
    </location>
</feature>
<evidence type="ECO:0000256" key="1">
    <source>
        <dbReference type="ARBA" id="ARBA00001933"/>
    </source>
</evidence>
<organism evidence="7 8">
    <name type="scientific">Lentzea indica</name>
    <dbReference type="NCBI Taxonomy" id="2604800"/>
    <lineage>
        <taxon>Bacteria</taxon>
        <taxon>Bacillati</taxon>
        <taxon>Actinomycetota</taxon>
        <taxon>Actinomycetes</taxon>
        <taxon>Pseudonocardiales</taxon>
        <taxon>Pseudonocardiaceae</taxon>
        <taxon>Lentzea</taxon>
    </lineage>
</organism>
<dbReference type="Proteomes" id="UP001515943">
    <property type="component" value="Unassembled WGS sequence"/>
</dbReference>
<keyword evidence="5" id="KW-0663">Pyridoxal phosphate</keyword>
<comment type="cofactor">
    <cofactor evidence="1">
        <name>pyridoxal 5'-phosphate</name>
        <dbReference type="ChEBI" id="CHEBI:597326"/>
    </cofactor>
</comment>